<name>A0AA88CVF6_FICCA</name>
<dbReference type="GO" id="GO:0003677">
    <property type="term" value="F:DNA binding"/>
    <property type="evidence" value="ECO:0007669"/>
    <property type="project" value="InterPro"/>
</dbReference>
<dbReference type="Proteomes" id="UP001187192">
    <property type="component" value="Unassembled WGS sequence"/>
</dbReference>
<dbReference type="EMBL" id="BTGU01000006">
    <property type="protein sequence ID" value="GMN36353.1"/>
    <property type="molecule type" value="Genomic_DNA"/>
</dbReference>
<dbReference type="NCBIfam" id="TIGR01557">
    <property type="entry name" value="myb_SHAQKYF"/>
    <property type="match status" value="1"/>
</dbReference>
<protein>
    <submittedName>
        <fullName evidence="6">Uncharacterized protein</fullName>
    </submittedName>
</protein>
<sequence length="296" mass="32784">MEENNNELSTEISLKSPVVRPYVRSKMPRLRWTPDLHRCFVHAVERLGGEDSTSLSLSLSLSLSSNSKNGATNNGCEGPYHISREEPPSEAALAAKENDKGRAFQHSNYYSSQNNLEQPAFHCQQISHYFQDNTSCNGSLANFSVPYQSFGTCHIPDLNLQINPANVPGLYWKETEEAIWNIGKKESNGLKGKEKRSWSVHTDSNNDKEEEDDKAAKKLRSSSEVVQLQQQQIDVEEVDESVSLSLMMSSKTATSQLLWLSSTSTSTTTRTSQASAGISDANDVSLELTLSLKSCT</sequence>
<accession>A0AA88CVF6</accession>
<dbReference type="PANTHER" id="PTHR31314">
    <property type="entry name" value="MYB FAMILY TRANSCRIPTION FACTOR PHL7-LIKE"/>
    <property type="match status" value="1"/>
</dbReference>
<gene>
    <name evidence="6" type="ORF">TIFTF001_005953</name>
</gene>
<dbReference type="GO" id="GO:0005634">
    <property type="term" value="C:nucleus"/>
    <property type="evidence" value="ECO:0007669"/>
    <property type="project" value="UniProtKB-SubCell"/>
</dbReference>
<evidence type="ECO:0000256" key="2">
    <source>
        <dbReference type="ARBA" id="ARBA00023015"/>
    </source>
</evidence>
<evidence type="ECO:0000256" key="5">
    <source>
        <dbReference type="SAM" id="MobiDB-lite"/>
    </source>
</evidence>
<evidence type="ECO:0000256" key="4">
    <source>
        <dbReference type="ARBA" id="ARBA00023242"/>
    </source>
</evidence>
<reference evidence="6" key="1">
    <citation type="submission" date="2023-07" db="EMBL/GenBank/DDBJ databases">
        <title>draft genome sequence of fig (Ficus carica).</title>
        <authorList>
            <person name="Takahashi T."/>
            <person name="Nishimura K."/>
        </authorList>
    </citation>
    <scope>NUCLEOTIDE SEQUENCE</scope>
</reference>
<feature type="region of interest" description="Disordered" evidence="5">
    <location>
        <begin position="189"/>
        <end position="221"/>
    </location>
</feature>
<evidence type="ECO:0000313" key="7">
    <source>
        <dbReference type="Proteomes" id="UP001187192"/>
    </source>
</evidence>
<keyword evidence="2" id="KW-0805">Transcription regulation</keyword>
<dbReference type="GO" id="GO:0003700">
    <property type="term" value="F:DNA-binding transcription factor activity"/>
    <property type="evidence" value="ECO:0007669"/>
    <property type="project" value="InterPro"/>
</dbReference>
<dbReference type="InterPro" id="IPR006447">
    <property type="entry name" value="Myb_dom_plants"/>
</dbReference>
<dbReference type="InterPro" id="IPR046955">
    <property type="entry name" value="PHR1-like"/>
</dbReference>
<keyword evidence="4" id="KW-0539">Nucleus</keyword>
<evidence type="ECO:0000313" key="6">
    <source>
        <dbReference type="EMBL" id="GMN36353.1"/>
    </source>
</evidence>
<organism evidence="6 7">
    <name type="scientific">Ficus carica</name>
    <name type="common">Common fig</name>
    <dbReference type="NCBI Taxonomy" id="3494"/>
    <lineage>
        <taxon>Eukaryota</taxon>
        <taxon>Viridiplantae</taxon>
        <taxon>Streptophyta</taxon>
        <taxon>Embryophyta</taxon>
        <taxon>Tracheophyta</taxon>
        <taxon>Spermatophyta</taxon>
        <taxon>Magnoliopsida</taxon>
        <taxon>eudicotyledons</taxon>
        <taxon>Gunneridae</taxon>
        <taxon>Pentapetalae</taxon>
        <taxon>rosids</taxon>
        <taxon>fabids</taxon>
        <taxon>Rosales</taxon>
        <taxon>Moraceae</taxon>
        <taxon>Ficeae</taxon>
        <taxon>Ficus</taxon>
    </lineage>
</organism>
<keyword evidence="3" id="KW-0804">Transcription</keyword>
<evidence type="ECO:0000256" key="1">
    <source>
        <dbReference type="ARBA" id="ARBA00004123"/>
    </source>
</evidence>
<proteinExistence type="predicted"/>
<comment type="subcellular location">
    <subcellularLocation>
        <location evidence="1">Nucleus</location>
    </subcellularLocation>
</comment>
<dbReference type="Gene3D" id="1.10.10.60">
    <property type="entry name" value="Homeodomain-like"/>
    <property type="match status" value="1"/>
</dbReference>
<evidence type="ECO:0000256" key="3">
    <source>
        <dbReference type="ARBA" id="ARBA00023163"/>
    </source>
</evidence>
<comment type="caution">
    <text evidence="6">The sequence shown here is derived from an EMBL/GenBank/DDBJ whole genome shotgun (WGS) entry which is preliminary data.</text>
</comment>
<dbReference type="PANTHER" id="PTHR31314:SF84">
    <property type="entry name" value="HOMEODOMAIN-LIKE SUPERFAMILY PROTEIN-RELATED"/>
    <property type="match status" value="1"/>
</dbReference>
<keyword evidence="7" id="KW-1185">Reference proteome</keyword>
<dbReference type="AlphaFoldDB" id="A0AA88CVF6"/>